<dbReference type="SUPFAM" id="SSF49899">
    <property type="entry name" value="Concanavalin A-like lectins/glucanases"/>
    <property type="match status" value="1"/>
</dbReference>
<feature type="signal peptide" evidence="10">
    <location>
        <begin position="1"/>
        <end position="17"/>
    </location>
</feature>
<keyword evidence="4 9" id="KW-0136">Cellulose degradation</keyword>
<organism evidence="11 12">
    <name type="scientific">Cercophora scortea</name>
    <dbReference type="NCBI Taxonomy" id="314031"/>
    <lineage>
        <taxon>Eukaryota</taxon>
        <taxon>Fungi</taxon>
        <taxon>Dikarya</taxon>
        <taxon>Ascomycota</taxon>
        <taxon>Pezizomycotina</taxon>
        <taxon>Sordariomycetes</taxon>
        <taxon>Sordariomycetidae</taxon>
        <taxon>Sordariales</taxon>
        <taxon>Lasiosphaeriaceae</taxon>
        <taxon>Cercophora</taxon>
    </lineage>
</organism>
<evidence type="ECO:0000313" key="12">
    <source>
        <dbReference type="Proteomes" id="UP001286456"/>
    </source>
</evidence>
<evidence type="ECO:0000256" key="5">
    <source>
        <dbReference type="ARBA" id="ARBA00023180"/>
    </source>
</evidence>
<dbReference type="InterPro" id="IPR013320">
    <property type="entry name" value="ConA-like_dom_sf"/>
</dbReference>
<dbReference type="GO" id="GO:0030245">
    <property type="term" value="P:cellulose catabolic process"/>
    <property type="evidence" value="ECO:0007669"/>
    <property type="project" value="UniProtKB-KW"/>
</dbReference>
<dbReference type="InterPro" id="IPR001722">
    <property type="entry name" value="Glyco_hydro_7"/>
</dbReference>
<dbReference type="PANTHER" id="PTHR33753:SF1">
    <property type="entry name" value="ENDO-BETA-1,4-GLUCANASE CELB"/>
    <property type="match status" value="1"/>
</dbReference>
<keyword evidence="8 9" id="KW-0624">Polysaccharide degradation</keyword>
<protein>
    <recommendedName>
        <fullName evidence="9">Glucanase</fullName>
        <ecNumber evidence="9">3.2.1.-</ecNumber>
    </recommendedName>
</protein>
<dbReference type="PRINTS" id="PR00734">
    <property type="entry name" value="GLHYDRLASE7"/>
</dbReference>
<dbReference type="PANTHER" id="PTHR33753">
    <property type="entry name" value="1,4-BETA-D-GLUCAN CELLOBIOHYDROLASE B"/>
    <property type="match status" value="1"/>
</dbReference>
<feature type="chain" id="PRO_5042200008" description="Glucanase" evidence="10">
    <location>
        <begin position="18"/>
        <end position="487"/>
    </location>
</feature>
<evidence type="ECO:0000256" key="6">
    <source>
        <dbReference type="ARBA" id="ARBA00023277"/>
    </source>
</evidence>
<evidence type="ECO:0000256" key="10">
    <source>
        <dbReference type="SAM" id="SignalP"/>
    </source>
</evidence>
<evidence type="ECO:0000256" key="1">
    <source>
        <dbReference type="ARBA" id="ARBA00000966"/>
    </source>
</evidence>
<sequence length="487" mass="49685">MAAALPPFLLAITLAAAQRIGTAIPEVHPKMATQLCTSAAGCVTRQTSLVTDALSRSFHAADNMAVPCATTPLNATLCPDAATCAQNCVLEGVEYGSIGVLATGSAVTLRQYLFDGSAFKSVSPRLYLLAEDDKNYEPLKLLNQELAFDVDVSKLGCGMNGALYLSEMDMSGSRSELNPAGAQYGTGYCDAQCFTVPFINGLPNLNSSGSCCNEMDIWEANSQATAYTPHTCSSPGSFLCDPSTGACNKTTGVCDKDGCGINAFGLGATSFYGPGLTVDTSRPFTVVTQFLTADNTSSTPLVEIRRLYIQDNTLIPNTATTTNAAVQKLPGGYAGAITQDYCAARGAKDFTRLGGLQGMGESLARGMVLVFSLWNSPGDFMSWLDGGGSNGPCNATAGDPKGIVQNNPEVSVTFSNVRWGDIGSTFTVSGGGGAASGANASAAAVAGGSGSGKGVNAGIQGSGSAKVRVGGGVVGGIALLVGMIMVL</sequence>
<name>A0AAE0IX69_9PEZI</name>
<reference evidence="11" key="2">
    <citation type="submission" date="2023-06" db="EMBL/GenBank/DDBJ databases">
        <authorList>
            <consortium name="Lawrence Berkeley National Laboratory"/>
            <person name="Haridas S."/>
            <person name="Hensen N."/>
            <person name="Bonometti L."/>
            <person name="Westerberg I."/>
            <person name="Brannstrom I.O."/>
            <person name="Guillou S."/>
            <person name="Cros-Aarteil S."/>
            <person name="Calhoun S."/>
            <person name="Kuo A."/>
            <person name="Mondo S."/>
            <person name="Pangilinan J."/>
            <person name="Riley R."/>
            <person name="Labutti K."/>
            <person name="Andreopoulos B."/>
            <person name="Lipzen A."/>
            <person name="Chen C."/>
            <person name="Yanf M."/>
            <person name="Daum C."/>
            <person name="Ng V."/>
            <person name="Clum A."/>
            <person name="Steindorff A."/>
            <person name="Ohm R."/>
            <person name="Martin F."/>
            <person name="Silar P."/>
            <person name="Natvig D."/>
            <person name="Lalanne C."/>
            <person name="Gautier V."/>
            <person name="Ament-Velasquez S.L."/>
            <person name="Kruys A."/>
            <person name="Hutchinson M.I."/>
            <person name="Powell A.J."/>
            <person name="Barry K."/>
            <person name="Miller A.N."/>
            <person name="Grigoriev I.V."/>
            <person name="Debuchy R."/>
            <person name="Gladieux P."/>
            <person name="Thoren M.H."/>
            <person name="Johannesson H."/>
        </authorList>
    </citation>
    <scope>NUCLEOTIDE SEQUENCE</scope>
    <source>
        <strain evidence="11">SMH4131-1</strain>
    </source>
</reference>
<dbReference type="InterPro" id="IPR037019">
    <property type="entry name" value="Glyco_hydro_7_sf"/>
</dbReference>
<dbReference type="GO" id="GO:0008810">
    <property type="term" value="F:cellulase activity"/>
    <property type="evidence" value="ECO:0007669"/>
    <property type="project" value="UniProtKB-EC"/>
</dbReference>
<keyword evidence="3 9" id="KW-0378">Hydrolase</keyword>
<evidence type="ECO:0000256" key="3">
    <source>
        <dbReference type="ARBA" id="ARBA00022801"/>
    </source>
</evidence>
<dbReference type="Proteomes" id="UP001286456">
    <property type="component" value="Unassembled WGS sequence"/>
</dbReference>
<keyword evidence="7 9" id="KW-0326">Glycosidase</keyword>
<dbReference type="EMBL" id="JAUEPO010000002">
    <property type="protein sequence ID" value="KAK3332908.1"/>
    <property type="molecule type" value="Genomic_DNA"/>
</dbReference>
<proteinExistence type="inferred from homology"/>
<keyword evidence="6" id="KW-0119">Carbohydrate metabolism</keyword>
<keyword evidence="10" id="KW-0732">Signal</keyword>
<comment type="caution">
    <text evidence="11">The sequence shown here is derived from an EMBL/GenBank/DDBJ whole genome shotgun (WGS) entry which is preliminary data.</text>
</comment>
<dbReference type="AlphaFoldDB" id="A0AAE0IX69"/>
<keyword evidence="5" id="KW-0325">Glycoprotein</keyword>
<keyword evidence="12" id="KW-1185">Reference proteome</keyword>
<gene>
    <name evidence="11" type="ORF">B0T19DRAFT_398634</name>
</gene>
<evidence type="ECO:0000256" key="2">
    <source>
        <dbReference type="ARBA" id="ARBA00006044"/>
    </source>
</evidence>
<evidence type="ECO:0000313" key="11">
    <source>
        <dbReference type="EMBL" id="KAK3332908.1"/>
    </source>
</evidence>
<evidence type="ECO:0000256" key="7">
    <source>
        <dbReference type="ARBA" id="ARBA00023295"/>
    </source>
</evidence>
<comment type="catalytic activity">
    <reaction evidence="1">
        <text>Endohydrolysis of (1-&gt;4)-beta-D-glucosidic linkages in cellulose, lichenin and cereal beta-D-glucans.</text>
        <dbReference type="EC" id="3.2.1.4"/>
    </reaction>
</comment>
<evidence type="ECO:0000256" key="8">
    <source>
        <dbReference type="ARBA" id="ARBA00023326"/>
    </source>
</evidence>
<dbReference type="Gene3D" id="2.70.100.10">
    <property type="entry name" value="Glycoside hydrolase, family 7, domain"/>
    <property type="match status" value="1"/>
</dbReference>
<dbReference type="Pfam" id="PF00840">
    <property type="entry name" value="Glyco_hydro_7"/>
    <property type="match status" value="1"/>
</dbReference>
<dbReference type="CDD" id="cd07999">
    <property type="entry name" value="GH7_CBH_EG"/>
    <property type="match status" value="1"/>
</dbReference>
<accession>A0AAE0IX69</accession>
<evidence type="ECO:0000256" key="9">
    <source>
        <dbReference type="RuleBase" id="RU361164"/>
    </source>
</evidence>
<dbReference type="EC" id="3.2.1.-" evidence="9"/>
<evidence type="ECO:0000256" key="4">
    <source>
        <dbReference type="ARBA" id="ARBA00023001"/>
    </source>
</evidence>
<reference evidence="11" key="1">
    <citation type="journal article" date="2023" name="Mol. Phylogenet. Evol.">
        <title>Genome-scale phylogeny and comparative genomics of the fungal order Sordariales.</title>
        <authorList>
            <person name="Hensen N."/>
            <person name="Bonometti L."/>
            <person name="Westerberg I."/>
            <person name="Brannstrom I.O."/>
            <person name="Guillou S."/>
            <person name="Cros-Aarteil S."/>
            <person name="Calhoun S."/>
            <person name="Haridas S."/>
            <person name="Kuo A."/>
            <person name="Mondo S."/>
            <person name="Pangilinan J."/>
            <person name="Riley R."/>
            <person name="LaButti K."/>
            <person name="Andreopoulos B."/>
            <person name="Lipzen A."/>
            <person name="Chen C."/>
            <person name="Yan M."/>
            <person name="Daum C."/>
            <person name="Ng V."/>
            <person name="Clum A."/>
            <person name="Steindorff A."/>
            <person name="Ohm R.A."/>
            <person name="Martin F."/>
            <person name="Silar P."/>
            <person name="Natvig D.O."/>
            <person name="Lalanne C."/>
            <person name="Gautier V."/>
            <person name="Ament-Velasquez S.L."/>
            <person name="Kruys A."/>
            <person name="Hutchinson M.I."/>
            <person name="Powell A.J."/>
            <person name="Barry K."/>
            <person name="Miller A.N."/>
            <person name="Grigoriev I.V."/>
            <person name="Debuchy R."/>
            <person name="Gladieux P."/>
            <person name="Hiltunen Thoren M."/>
            <person name="Johannesson H."/>
        </authorList>
    </citation>
    <scope>NUCLEOTIDE SEQUENCE</scope>
    <source>
        <strain evidence="11">SMH4131-1</strain>
    </source>
</reference>
<comment type="similarity">
    <text evidence="2 9">Belongs to the glycosyl hydrolase 7 (cellulase C) family.</text>
</comment>